<evidence type="ECO:0000256" key="2">
    <source>
        <dbReference type="ARBA" id="ARBA00022618"/>
    </source>
</evidence>
<keyword evidence="4 5" id="KW-0131">Cell cycle</keyword>
<dbReference type="PIRSF" id="PIRSF019345">
    <property type="entry name" value="ScpB"/>
    <property type="match status" value="1"/>
</dbReference>
<evidence type="ECO:0000313" key="7">
    <source>
        <dbReference type="Proteomes" id="UP000051330"/>
    </source>
</evidence>
<dbReference type="STRING" id="1423792.FD09_GL001301"/>
<evidence type="ECO:0000256" key="1">
    <source>
        <dbReference type="ARBA" id="ARBA00022490"/>
    </source>
</evidence>
<keyword evidence="2 5" id="KW-0132">Cell division</keyword>
<dbReference type="PATRIC" id="fig|1423792.3.peg.1320"/>
<evidence type="ECO:0000256" key="3">
    <source>
        <dbReference type="ARBA" id="ARBA00022829"/>
    </source>
</evidence>
<dbReference type="InterPro" id="IPR036390">
    <property type="entry name" value="WH_DNA-bd_sf"/>
</dbReference>
<accession>A0A0R1N2E1</accession>
<dbReference type="GO" id="GO:0005737">
    <property type="term" value="C:cytoplasm"/>
    <property type="evidence" value="ECO:0007669"/>
    <property type="project" value="UniProtKB-SubCell"/>
</dbReference>
<dbReference type="Proteomes" id="UP000051330">
    <property type="component" value="Unassembled WGS sequence"/>
</dbReference>
<organism evidence="6 7">
    <name type="scientific">Schleiferilactobacillus perolens DSM 12744</name>
    <dbReference type="NCBI Taxonomy" id="1423792"/>
    <lineage>
        <taxon>Bacteria</taxon>
        <taxon>Bacillati</taxon>
        <taxon>Bacillota</taxon>
        <taxon>Bacilli</taxon>
        <taxon>Lactobacillales</taxon>
        <taxon>Lactobacillaceae</taxon>
        <taxon>Schleiferilactobacillus</taxon>
    </lineage>
</organism>
<dbReference type="AlphaFoldDB" id="A0A0R1N2E1"/>
<dbReference type="InterPro" id="IPR005234">
    <property type="entry name" value="ScpB_csome_segregation"/>
</dbReference>
<keyword evidence="7" id="KW-1185">Reference proteome</keyword>
<dbReference type="HAMAP" id="MF_01804">
    <property type="entry name" value="ScpB"/>
    <property type="match status" value="1"/>
</dbReference>
<dbReference type="SUPFAM" id="SSF46785">
    <property type="entry name" value="Winged helix' DNA-binding domain"/>
    <property type="match status" value="2"/>
</dbReference>
<comment type="subcellular location">
    <subcellularLocation>
        <location evidence="5">Cytoplasm</location>
    </subcellularLocation>
    <text evidence="5">Associated with two foci at the outer edges of the nucleoid region in young cells, and at four foci within both cell halves in older cells.</text>
</comment>
<sequence length="204" mass="22147">MSEQGYEAALEAVLYAAGEDGMTLPDLASTLNIAVPAMREQITQWGQKLQSASDRGVYLAHFGERYKLVTKPLFADMIRNYLVDAGSRHLSQAAVEVVSIVAYQQPITRIEIDEIRGIHSAGALQTLLAHDLIAEAGRKDAPGRPILYQTTPAFLDYFGLTALSDLPPLTRSRADIGESSDLFATFNAELGDTDESASADSEKE</sequence>
<evidence type="ECO:0000256" key="5">
    <source>
        <dbReference type="HAMAP-Rule" id="MF_01804"/>
    </source>
</evidence>
<evidence type="ECO:0000313" key="6">
    <source>
        <dbReference type="EMBL" id="KRL14140.1"/>
    </source>
</evidence>
<keyword evidence="1 5" id="KW-0963">Cytoplasm</keyword>
<name>A0A0R1N2E1_9LACO</name>
<dbReference type="RefSeq" id="WP_057818076.1">
    <property type="nucleotide sequence ID" value="NZ_AZEC01000002.1"/>
</dbReference>
<dbReference type="OrthoDB" id="9806226at2"/>
<keyword evidence="3 5" id="KW-0159">Chromosome partition</keyword>
<gene>
    <name evidence="5" type="primary">scpB</name>
    <name evidence="6" type="ORF">FD09_GL001301</name>
</gene>
<evidence type="ECO:0000256" key="4">
    <source>
        <dbReference type="ARBA" id="ARBA00023306"/>
    </source>
</evidence>
<dbReference type="InterPro" id="IPR036388">
    <property type="entry name" value="WH-like_DNA-bd_sf"/>
</dbReference>
<dbReference type="NCBIfam" id="TIGR00281">
    <property type="entry name" value="SMC-Scp complex subunit ScpB"/>
    <property type="match status" value="1"/>
</dbReference>
<comment type="caution">
    <text evidence="6">The sequence shown here is derived from an EMBL/GenBank/DDBJ whole genome shotgun (WGS) entry which is preliminary data.</text>
</comment>
<dbReference type="PANTHER" id="PTHR34298">
    <property type="entry name" value="SEGREGATION AND CONDENSATION PROTEIN B"/>
    <property type="match status" value="1"/>
</dbReference>
<proteinExistence type="inferred from homology"/>
<comment type="subunit">
    <text evidence="5">Homodimer. Homodimerization may be required to stabilize the binding of ScpA to the Smc head domains. Component of a cohesin-like complex composed of ScpA, ScpB and the Smc homodimer, in which ScpA and ScpB bind to the head domain of Smc. The presence of the three proteins is required for the association of the complex with DNA.</text>
</comment>
<dbReference type="EMBL" id="AZEC01000002">
    <property type="protein sequence ID" value="KRL14140.1"/>
    <property type="molecule type" value="Genomic_DNA"/>
</dbReference>
<dbReference type="Gene3D" id="1.10.10.10">
    <property type="entry name" value="Winged helix-like DNA-binding domain superfamily/Winged helix DNA-binding domain"/>
    <property type="match status" value="2"/>
</dbReference>
<dbReference type="PANTHER" id="PTHR34298:SF2">
    <property type="entry name" value="SEGREGATION AND CONDENSATION PROTEIN B"/>
    <property type="match status" value="1"/>
</dbReference>
<comment type="function">
    <text evidence="5">Participates in chromosomal partition during cell division. May act via the formation of a condensin-like complex containing Smc and ScpA that pull DNA away from mid-cell into both cell halves.</text>
</comment>
<protein>
    <recommendedName>
        <fullName evidence="5">Segregation and condensation protein B</fullName>
    </recommendedName>
</protein>
<reference evidence="6 7" key="1">
    <citation type="journal article" date="2015" name="Genome Announc.">
        <title>Expanding the biotechnology potential of lactobacilli through comparative genomics of 213 strains and associated genera.</title>
        <authorList>
            <person name="Sun Z."/>
            <person name="Harris H.M."/>
            <person name="McCann A."/>
            <person name="Guo C."/>
            <person name="Argimon S."/>
            <person name="Zhang W."/>
            <person name="Yang X."/>
            <person name="Jeffery I.B."/>
            <person name="Cooney J.C."/>
            <person name="Kagawa T.F."/>
            <person name="Liu W."/>
            <person name="Song Y."/>
            <person name="Salvetti E."/>
            <person name="Wrobel A."/>
            <person name="Rasinkangas P."/>
            <person name="Parkhill J."/>
            <person name="Rea M.C."/>
            <person name="O'Sullivan O."/>
            <person name="Ritari J."/>
            <person name="Douillard F.P."/>
            <person name="Paul Ross R."/>
            <person name="Yang R."/>
            <person name="Briner A.E."/>
            <person name="Felis G.E."/>
            <person name="de Vos W.M."/>
            <person name="Barrangou R."/>
            <person name="Klaenhammer T.R."/>
            <person name="Caufield P.W."/>
            <person name="Cui Y."/>
            <person name="Zhang H."/>
            <person name="O'Toole P.W."/>
        </authorList>
    </citation>
    <scope>NUCLEOTIDE SEQUENCE [LARGE SCALE GENOMIC DNA]</scope>
    <source>
        <strain evidence="6 7">DSM 12744</strain>
    </source>
</reference>
<dbReference type="GO" id="GO:0006260">
    <property type="term" value="P:DNA replication"/>
    <property type="evidence" value="ECO:0007669"/>
    <property type="project" value="UniProtKB-UniRule"/>
</dbReference>
<dbReference type="GO" id="GO:0051304">
    <property type="term" value="P:chromosome separation"/>
    <property type="evidence" value="ECO:0007669"/>
    <property type="project" value="InterPro"/>
</dbReference>
<dbReference type="GO" id="GO:0051301">
    <property type="term" value="P:cell division"/>
    <property type="evidence" value="ECO:0007669"/>
    <property type="project" value="UniProtKB-KW"/>
</dbReference>
<dbReference type="Pfam" id="PF04079">
    <property type="entry name" value="SMC_ScpB"/>
    <property type="match status" value="1"/>
</dbReference>
<comment type="similarity">
    <text evidence="5">Belongs to the ScpB family.</text>
</comment>